<dbReference type="PANTHER" id="PTHR48043">
    <property type="entry name" value="EG:EG0003.4 PROTEIN-RELATED"/>
    <property type="match status" value="1"/>
</dbReference>
<evidence type="ECO:0000256" key="1">
    <source>
        <dbReference type="ARBA" id="ARBA00009995"/>
    </source>
</evidence>
<dbReference type="InterPro" id="IPR002213">
    <property type="entry name" value="UDP_glucos_trans"/>
</dbReference>
<sequence>MDCIITIAIALFILQIVEAKKILFMPAMAAPSHIKSILPLARALRKDGHNISVVQYYADESEKMFDYDIDFIYVFTYGDNAVNQKMENLIWRQKMANPWELLQSGLTAGMAFNTFMVDYACPKASKLSNDYLQFIEDNSSKGTVVFSFGHFGNWKIAPTQVVEAFSSAFEDLPQYHLNMVTNKSHVKIEAWVPLPAILQHPKTVLFITHSGIKSFREAVCFAVPVVTVPLFVDQLRHAVLSVIHGFGVRLDKTKLSKQTVHNAITTVAENNKYKQRITKFSAMVSDTIIDDTEKGRFWINFHRRHPNSVEHMRLKGLKLNCFSFNCYDALTLLCALFFVSHYVFDC</sequence>
<evidence type="ECO:0000313" key="7">
    <source>
        <dbReference type="EMBL" id="CDW55020.1"/>
    </source>
</evidence>
<organism evidence="7 8">
    <name type="scientific">Trichuris trichiura</name>
    <name type="common">Whipworm</name>
    <name type="synonym">Trichocephalus trichiurus</name>
    <dbReference type="NCBI Taxonomy" id="36087"/>
    <lineage>
        <taxon>Eukaryota</taxon>
        <taxon>Metazoa</taxon>
        <taxon>Ecdysozoa</taxon>
        <taxon>Nematoda</taxon>
        <taxon>Enoplea</taxon>
        <taxon>Dorylaimia</taxon>
        <taxon>Trichinellida</taxon>
        <taxon>Trichuridae</taxon>
        <taxon>Trichuris</taxon>
    </lineage>
</organism>
<evidence type="ECO:0000313" key="8">
    <source>
        <dbReference type="Proteomes" id="UP000030665"/>
    </source>
</evidence>
<dbReference type="OrthoDB" id="5835829at2759"/>
<dbReference type="PANTHER" id="PTHR48043:SF145">
    <property type="entry name" value="FI06409P-RELATED"/>
    <property type="match status" value="1"/>
</dbReference>
<keyword evidence="3 5" id="KW-0808">Transferase</keyword>
<keyword evidence="6" id="KW-0812">Transmembrane</keyword>
<keyword evidence="8" id="KW-1185">Reference proteome</keyword>
<evidence type="ECO:0000256" key="4">
    <source>
        <dbReference type="ARBA" id="ARBA00047475"/>
    </source>
</evidence>
<gene>
    <name evidence="7" type="ORF">TTRE_0000329101</name>
</gene>
<dbReference type="FunFam" id="3.40.50.2000:FF:000021">
    <property type="entry name" value="UDP-glucuronosyltransferase"/>
    <property type="match status" value="1"/>
</dbReference>
<dbReference type="GO" id="GO:0016020">
    <property type="term" value="C:membrane"/>
    <property type="evidence" value="ECO:0007669"/>
    <property type="project" value="UniProtKB-SubCell"/>
</dbReference>
<keyword evidence="2 5" id="KW-0328">Glycosyltransferase</keyword>
<comment type="similarity">
    <text evidence="1 5">Belongs to the UDP-glycosyltransferase family.</text>
</comment>
<dbReference type="Proteomes" id="UP000030665">
    <property type="component" value="Unassembled WGS sequence"/>
</dbReference>
<evidence type="ECO:0000256" key="3">
    <source>
        <dbReference type="ARBA" id="ARBA00022679"/>
    </source>
</evidence>
<keyword evidence="6" id="KW-1133">Transmembrane helix</keyword>
<evidence type="ECO:0000256" key="2">
    <source>
        <dbReference type="ARBA" id="ARBA00022676"/>
    </source>
</evidence>
<dbReference type="EC" id="2.4.1.17" evidence="6"/>
<dbReference type="Gene3D" id="3.40.50.2000">
    <property type="entry name" value="Glycogen Phosphorylase B"/>
    <property type="match status" value="1"/>
</dbReference>
<keyword evidence="6" id="KW-0732">Signal</keyword>
<reference evidence="7" key="2">
    <citation type="submission" date="2014-03" db="EMBL/GenBank/DDBJ databases">
        <title>The whipworm genome and dual-species transcriptomics of an intimate host-pathogen interaction.</title>
        <authorList>
            <person name="Foth B.J."/>
            <person name="Tsai I.J."/>
            <person name="Reid A.J."/>
            <person name="Bancroft A.J."/>
            <person name="Nichol S."/>
            <person name="Tracey A."/>
            <person name="Holroyd N."/>
            <person name="Cotton J.A."/>
            <person name="Stanley E.J."/>
            <person name="Zarowiecki M."/>
            <person name="Liu J.Z."/>
            <person name="Huckvale T."/>
            <person name="Cooper P.J."/>
            <person name="Grencis R.K."/>
            <person name="Berriman M."/>
        </authorList>
    </citation>
    <scope>NUCLEOTIDE SEQUENCE [LARGE SCALE GENOMIC DNA]</scope>
</reference>
<feature type="chain" id="PRO_5005104888" description="UDP-glucuronosyltransferase" evidence="6">
    <location>
        <begin position="20"/>
        <end position="346"/>
    </location>
</feature>
<dbReference type="CDD" id="cd03784">
    <property type="entry name" value="GT1_Gtf-like"/>
    <property type="match status" value="1"/>
</dbReference>
<reference evidence="7" key="1">
    <citation type="submission" date="2014-01" db="EMBL/GenBank/DDBJ databases">
        <authorList>
            <person name="Aslett M."/>
        </authorList>
    </citation>
    <scope>NUCLEOTIDE SEQUENCE</scope>
</reference>
<dbReference type="GO" id="GO:0015020">
    <property type="term" value="F:glucuronosyltransferase activity"/>
    <property type="evidence" value="ECO:0007669"/>
    <property type="project" value="UniProtKB-EC"/>
</dbReference>
<comment type="subcellular location">
    <subcellularLocation>
        <location evidence="6">Membrane</location>
        <topology evidence="6">Single-pass membrane protein</topology>
    </subcellularLocation>
</comment>
<dbReference type="InterPro" id="IPR050271">
    <property type="entry name" value="UDP-glycosyltransferase"/>
</dbReference>
<dbReference type="PROSITE" id="PS00375">
    <property type="entry name" value="UDPGT"/>
    <property type="match status" value="1"/>
</dbReference>
<dbReference type="AlphaFoldDB" id="A0A077Z8K7"/>
<proteinExistence type="inferred from homology"/>
<accession>A0A077Z8K7</accession>
<dbReference type="Pfam" id="PF00201">
    <property type="entry name" value="UDPGT"/>
    <property type="match status" value="1"/>
</dbReference>
<dbReference type="SUPFAM" id="SSF53756">
    <property type="entry name" value="UDP-Glycosyltransferase/glycogen phosphorylase"/>
    <property type="match status" value="1"/>
</dbReference>
<dbReference type="InterPro" id="IPR035595">
    <property type="entry name" value="UDP_glycos_trans_CS"/>
</dbReference>
<protein>
    <recommendedName>
        <fullName evidence="6">UDP-glucuronosyltransferase</fullName>
        <ecNumber evidence="6">2.4.1.17</ecNumber>
    </recommendedName>
</protein>
<evidence type="ECO:0000256" key="5">
    <source>
        <dbReference type="RuleBase" id="RU003718"/>
    </source>
</evidence>
<keyword evidence="6" id="KW-0472">Membrane</keyword>
<dbReference type="STRING" id="36087.A0A077Z8K7"/>
<evidence type="ECO:0000256" key="6">
    <source>
        <dbReference type="RuleBase" id="RU362059"/>
    </source>
</evidence>
<comment type="catalytic activity">
    <reaction evidence="4 6">
        <text>glucuronate acceptor + UDP-alpha-D-glucuronate = acceptor beta-D-glucuronoside + UDP + H(+)</text>
        <dbReference type="Rhea" id="RHEA:21032"/>
        <dbReference type="ChEBI" id="CHEBI:15378"/>
        <dbReference type="ChEBI" id="CHEBI:58052"/>
        <dbReference type="ChEBI" id="CHEBI:58223"/>
        <dbReference type="ChEBI" id="CHEBI:132367"/>
        <dbReference type="ChEBI" id="CHEBI:132368"/>
        <dbReference type="EC" id="2.4.1.17"/>
    </reaction>
</comment>
<feature type="transmembrane region" description="Helical" evidence="6">
    <location>
        <begin position="322"/>
        <end position="344"/>
    </location>
</feature>
<feature type="signal peptide" evidence="6">
    <location>
        <begin position="1"/>
        <end position="19"/>
    </location>
</feature>
<name>A0A077Z8K7_TRITR</name>
<dbReference type="EMBL" id="HG805931">
    <property type="protein sequence ID" value="CDW55020.1"/>
    <property type="molecule type" value="Genomic_DNA"/>
</dbReference>